<dbReference type="EMBL" id="NBAG03000274">
    <property type="protein sequence ID" value="PNI53074.1"/>
    <property type="molecule type" value="Genomic_DNA"/>
</dbReference>
<protein>
    <submittedName>
        <fullName evidence="1">GRM7 isoform 1</fullName>
    </submittedName>
</protein>
<accession>A0A2J8M0L1</accession>
<gene>
    <name evidence="1" type="ORF">CK820_G0025182</name>
</gene>
<sequence length="83" mass="9811">MNPVPQMEMQKSPVFCVAHAGSCRPELFLFSHLGSSLEVLWNTRYYTEAAIWKDHLERFFIKTEPRSIRKHPCLISMKVMRRT</sequence>
<organism evidence="1 2">
    <name type="scientific">Pan troglodytes</name>
    <name type="common">Chimpanzee</name>
    <dbReference type="NCBI Taxonomy" id="9598"/>
    <lineage>
        <taxon>Eukaryota</taxon>
        <taxon>Metazoa</taxon>
        <taxon>Chordata</taxon>
        <taxon>Craniata</taxon>
        <taxon>Vertebrata</taxon>
        <taxon>Euteleostomi</taxon>
        <taxon>Mammalia</taxon>
        <taxon>Eutheria</taxon>
        <taxon>Euarchontoglires</taxon>
        <taxon>Primates</taxon>
        <taxon>Haplorrhini</taxon>
        <taxon>Catarrhini</taxon>
        <taxon>Hominidae</taxon>
        <taxon>Pan</taxon>
    </lineage>
</organism>
<evidence type="ECO:0000313" key="1">
    <source>
        <dbReference type="EMBL" id="PNI53074.1"/>
    </source>
</evidence>
<reference evidence="1 2" key="1">
    <citation type="submission" date="2017-12" db="EMBL/GenBank/DDBJ databases">
        <title>High-resolution comparative analysis of great ape genomes.</title>
        <authorList>
            <person name="Pollen A."/>
            <person name="Hastie A."/>
            <person name="Hormozdiari F."/>
            <person name="Dougherty M."/>
            <person name="Liu R."/>
            <person name="Chaisson M."/>
            <person name="Hoppe E."/>
            <person name="Hill C."/>
            <person name="Pang A."/>
            <person name="Hillier L."/>
            <person name="Baker C."/>
            <person name="Armstrong J."/>
            <person name="Shendure J."/>
            <person name="Paten B."/>
            <person name="Wilson R."/>
            <person name="Chao H."/>
            <person name="Schneider V."/>
            <person name="Ventura M."/>
            <person name="Kronenberg Z."/>
            <person name="Murali S."/>
            <person name="Gordon D."/>
            <person name="Cantsilieris S."/>
            <person name="Munson K."/>
            <person name="Nelson B."/>
            <person name="Raja A."/>
            <person name="Underwood J."/>
            <person name="Diekhans M."/>
            <person name="Fiddes I."/>
            <person name="Haussler D."/>
            <person name="Eichler E."/>
        </authorList>
    </citation>
    <scope>NUCLEOTIDE SEQUENCE [LARGE SCALE GENOMIC DNA]</scope>
    <source>
        <strain evidence="1">Yerkes chimp pedigree #C0471</strain>
    </source>
</reference>
<dbReference type="Proteomes" id="UP000236370">
    <property type="component" value="Unassembled WGS sequence"/>
</dbReference>
<evidence type="ECO:0000313" key="2">
    <source>
        <dbReference type="Proteomes" id="UP000236370"/>
    </source>
</evidence>
<comment type="caution">
    <text evidence="1">The sequence shown here is derived from an EMBL/GenBank/DDBJ whole genome shotgun (WGS) entry which is preliminary data.</text>
</comment>
<name>A0A2J8M0L1_PANTR</name>
<proteinExistence type="predicted"/>
<dbReference type="AlphaFoldDB" id="A0A2J8M0L1"/>